<dbReference type="PROSITE" id="PS00674">
    <property type="entry name" value="AAA"/>
    <property type="match status" value="2"/>
</dbReference>
<protein>
    <submittedName>
        <fullName evidence="7">Flagellar associated protein</fullName>
    </submittedName>
</protein>
<dbReference type="GO" id="GO:0051228">
    <property type="term" value="P:mitotic spindle disassembly"/>
    <property type="evidence" value="ECO:0007669"/>
    <property type="project" value="TreeGrafter"/>
</dbReference>
<dbReference type="InterPro" id="IPR009010">
    <property type="entry name" value="Asp_de-COase-like_dom_sf"/>
</dbReference>
<gene>
    <name evidence="7" type="ORF">Esi_0057_0096</name>
</gene>
<dbReference type="InterPro" id="IPR027417">
    <property type="entry name" value="P-loop_NTPase"/>
</dbReference>
<evidence type="ECO:0000259" key="6">
    <source>
        <dbReference type="SMART" id="SM01073"/>
    </source>
</evidence>
<dbReference type="Pfam" id="PF02359">
    <property type="entry name" value="CDC48_N"/>
    <property type="match status" value="1"/>
</dbReference>
<dbReference type="Gene3D" id="6.10.20.150">
    <property type="match status" value="1"/>
</dbReference>
<dbReference type="SUPFAM" id="SSF52540">
    <property type="entry name" value="P-loop containing nucleoside triphosphate hydrolases"/>
    <property type="match status" value="2"/>
</dbReference>
<accession>D7G4L0</accession>
<name>D7G4L0_ECTSI</name>
<feature type="domain" description="AAA+ ATPase" evidence="5">
    <location>
        <begin position="626"/>
        <end position="767"/>
    </location>
</feature>
<dbReference type="InterPro" id="IPR041569">
    <property type="entry name" value="AAA_lid_3"/>
</dbReference>
<dbReference type="GO" id="GO:0005524">
    <property type="term" value="F:ATP binding"/>
    <property type="evidence" value="ECO:0007669"/>
    <property type="project" value="UniProtKB-KW"/>
</dbReference>
<dbReference type="InParanoid" id="D7G4L0"/>
<dbReference type="Gene3D" id="3.40.50.300">
    <property type="entry name" value="P-loop containing nucleotide triphosphate hydrolases"/>
    <property type="match status" value="2"/>
</dbReference>
<dbReference type="Gene3D" id="1.10.8.60">
    <property type="match status" value="1"/>
</dbReference>
<dbReference type="FunFam" id="3.40.50.300:FF:000012">
    <property type="entry name" value="Transitional endoplasmic reticulum ATPase"/>
    <property type="match status" value="1"/>
</dbReference>
<keyword evidence="1" id="KW-0547">Nucleotide-binding</keyword>
<dbReference type="FunFam" id="1.10.8.60:FF:000079">
    <property type="entry name" value="Cell division cycle protein 48 homologue"/>
    <property type="match status" value="1"/>
</dbReference>
<evidence type="ECO:0000313" key="7">
    <source>
        <dbReference type="EMBL" id="CBJ48913.1"/>
    </source>
</evidence>
<dbReference type="Gene3D" id="3.10.330.10">
    <property type="match status" value="1"/>
</dbReference>
<dbReference type="AlphaFoldDB" id="D7G4L0"/>
<keyword evidence="4" id="KW-0732">Signal</keyword>
<dbReference type="EMBL" id="FN649760">
    <property type="protein sequence ID" value="CBJ48913.1"/>
    <property type="molecule type" value="Genomic_DNA"/>
</dbReference>
<feature type="chain" id="PRO_5003096185" evidence="4">
    <location>
        <begin position="26"/>
        <end position="932"/>
    </location>
</feature>
<proteinExistence type="predicted"/>
<keyword evidence="7" id="KW-0966">Cell projection</keyword>
<feature type="domain" description="AAA+ ATPase" evidence="5">
    <location>
        <begin position="354"/>
        <end position="490"/>
    </location>
</feature>
<dbReference type="InterPro" id="IPR004201">
    <property type="entry name" value="Cdc48_dom2"/>
</dbReference>
<feature type="compositionally biased region" description="Acidic residues" evidence="3">
    <location>
        <begin position="841"/>
        <end position="854"/>
    </location>
</feature>
<dbReference type="GO" id="GO:0034098">
    <property type="term" value="C:VCP-NPL4-UFD1 AAA ATPase complex"/>
    <property type="evidence" value="ECO:0007669"/>
    <property type="project" value="TreeGrafter"/>
</dbReference>
<dbReference type="OrthoDB" id="10312934at2759"/>
<dbReference type="PANTHER" id="PTHR23077:SF171">
    <property type="entry name" value="NUCLEAR VALOSIN-CONTAINING PROTEIN-LIKE"/>
    <property type="match status" value="1"/>
</dbReference>
<keyword evidence="7" id="KW-0282">Flagellum</keyword>
<dbReference type="SUPFAM" id="SSF50692">
    <property type="entry name" value="ADC-like"/>
    <property type="match status" value="1"/>
</dbReference>
<evidence type="ECO:0000256" key="3">
    <source>
        <dbReference type="SAM" id="MobiDB-lite"/>
    </source>
</evidence>
<dbReference type="GO" id="GO:0097352">
    <property type="term" value="P:autophagosome maturation"/>
    <property type="evidence" value="ECO:0007669"/>
    <property type="project" value="TreeGrafter"/>
</dbReference>
<dbReference type="Pfam" id="PF00004">
    <property type="entry name" value="AAA"/>
    <property type="match status" value="2"/>
</dbReference>
<dbReference type="GO" id="GO:0005829">
    <property type="term" value="C:cytosol"/>
    <property type="evidence" value="ECO:0007669"/>
    <property type="project" value="TreeGrafter"/>
</dbReference>
<feature type="region of interest" description="Disordered" evidence="3">
    <location>
        <begin position="838"/>
        <end position="861"/>
    </location>
</feature>
<dbReference type="InterPro" id="IPR050168">
    <property type="entry name" value="AAA_ATPase_domain"/>
</dbReference>
<keyword evidence="8" id="KW-1185">Reference proteome</keyword>
<dbReference type="Pfam" id="PF17862">
    <property type="entry name" value="AAA_lid_3"/>
    <property type="match status" value="2"/>
</dbReference>
<dbReference type="GO" id="GO:0031593">
    <property type="term" value="F:polyubiquitin modification-dependent protein binding"/>
    <property type="evidence" value="ECO:0007669"/>
    <property type="project" value="TreeGrafter"/>
</dbReference>
<dbReference type="InterPro" id="IPR003959">
    <property type="entry name" value="ATPase_AAA_core"/>
</dbReference>
<keyword evidence="7" id="KW-0969">Cilium</keyword>
<dbReference type="GO" id="GO:0005634">
    <property type="term" value="C:nucleus"/>
    <property type="evidence" value="ECO:0007669"/>
    <property type="project" value="TreeGrafter"/>
</dbReference>
<feature type="signal peptide" evidence="4">
    <location>
        <begin position="1"/>
        <end position="25"/>
    </location>
</feature>
<dbReference type="Pfam" id="PF02933">
    <property type="entry name" value="CDC48_2"/>
    <property type="match status" value="1"/>
</dbReference>
<sequence length="932" mass="100829">MGRAPQPLVQLLLLSLAATGAGVGAVGIDSSSSTCTTRGGGREHPSRSCTPAVEEGARPSFAKSWVSRARGGGGSRVTAGGGDGGGGAAKGGDGGESGAHDQDIELALLGNFPNRVILDEAAETGLEADDDDDTGDVALMSPTKMETLGIFPGDTVILRGRRRRETLIVAQPDEELDADGKGDRMRVTRRVRRNLRCHLGDTVSVLEAPSVKDGTFVRILPYQDDVENVKGDLIDTLLSPHFEGKFRPLHVGDTFTAKAGLLSVEFRVEEIRVSGGGERDDDGEGGEEAQYCVVTEETVIDCEGEPIKREDDDRLNEVGYDQVGGCSRQVEGIRELIELPLRHPEIFNRVGVPAPRGVLLYGPPGCGKTLLARAVIAETGAHLVTVNGPDIMGKVAGESETNLRKAFEEAEENSPSIVFIDEVDSIAPKRDKAGGETEKRIVSQLLTLMDGIKPTSHVVVIAATNRPNVIDPALRRFGRFDRELDIGIPDEQGRLEVLGIKTRDMKLASGIDLKKVARDTHGFVGADIAQLCMEAALACIAEKSHEFDVDSELDAEMLSSLEITNDHFVKALETSNPSSLRETMVEVPDVTWADIGGLEDVKRELQEMIQYPVEYGPLWHKFGMSPSKGVLFYGPPGCGKTLLAKAVANQCNANFISVKGPELLSMWFGESEANIRELFNKARAASPCILFFDEMDSIARGRGGSGGGGGGSDVGDRVINQILTEIDGVGPAKMVFIIGATNRPDILDSSVTRPGHLDQLIYIPLPDHDSRLSILRANLRKSPVSDDVDMDAMAEATDGFSGADLTEICQRAAMNAIRESVRHEIDVTFRAEERARIREEEGLESEDEEEEMEGPDPVPAITRAHFEEALGRARKSVKPEDIEQYKSFAKNLKDERGFNEFSFDEFEEKLAKEEGVLAAGEVDEDEDEDLFG</sequence>
<reference evidence="7 8" key="1">
    <citation type="journal article" date="2010" name="Nature">
        <title>The Ectocarpus genome and the independent evolution of multicellularity in brown algae.</title>
        <authorList>
            <person name="Cock J.M."/>
            <person name="Sterck L."/>
            <person name="Rouze P."/>
            <person name="Scornet D."/>
            <person name="Allen A.E."/>
            <person name="Amoutzias G."/>
            <person name="Anthouard V."/>
            <person name="Artiguenave F."/>
            <person name="Aury J.M."/>
            <person name="Badger J.H."/>
            <person name="Beszteri B."/>
            <person name="Billiau K."/>
            <person name="Bonnet E."/>
            <person name="Bothwell J.H."/>
            <person name="Bowler C."/>
            <person name="Boyen C."/>
            <person name="Brownlee C."/>
            <person name="Carrano C.J."/>
            <person name="Charrier B."/>
            <person name="Cho G.Y."/>
            <person name="Coelho S.M."/>
            <person name="Collen J."/>
            <person name="Corre E."/>
            <person name="Da Silva C."/>
            <person name="Delage L."/>
            <person name="Delaroque N."/>
            <person name="Dittami S.M."/>
            <person name="Doulbeau S."/>
            <person name="Elias M."/>
            <person name="Farnham G."/>
            <person name="Gachon C.M."/>
            <person name="Gschloessl B."/>
            <person name="Heesch S."/>
            <person name="Jabbari K."/>
            <person name="Jubin C."/>
            <person name="Kawai H."/>
            <person name="Kimura K."/>
            <person name="Kloareg B."/>
            <person name="Kupper F.C."/>
            <person name="Lang D."/>
            <person name="Le Bail A."/>
            <person name="Leblanc C."/>
            <person name="Lerouge P."/>
            <person name="Lohr M."/>
            <person name="Lopez P.J."/>
            <person name="Martens C."/>
            <person name="Maumus F."/>
            <person name="Michel G."/>
            <person name="Miranda-Saavedra D."/>
            <person name="Morales J."/>
            <person name="Moreau H."/>
            <person name="Motomura T."/>
            <person name="Nagasato C."/>
            <person name="Napoli C.A."/>
            <person name="Nelson D.R."/>
            <person name="Nyvall-Collen P."/>
            <person name="Peters A.F."/>
            <person name="Pommier C."/>
            <person name="Potin P."/>
            <person name="Poulain J."/>
            <person name="Quesneville H."/>
            <person name="Read B."/>
            <person name="Rensing S.A."/>
            <person name="Ritter A."/>
            <person name="Rousvoal S."/>
            <person name="Samanta M."/>
            <person name="Samson G."/>
            <person name="Schroeder D.C."/>
            <person name="Segurens B."/>
            <person name="Strittmatter M."/>
            <person name="Tonon T."/>
            <person name="Tregear J.W."/>
            <person name="Valentin K."/>
            <person name="von Dassow P."/>
            <person name="Yamagishi T."/>
            <person name="Van de Peer Y."/>
            <person name="Wincker P."/>
        </authorList>
    </citation>
    <scope>NUCLEOTIDE SEQUENCE [LARGE SCALE GENOMIC DNA]</scope>
    <source>
        <strain evidence="8">Ec32 / CCAP1310/4</strain>
    </source>
</reference>
<keyword evidence="2" id="KW-0067">ATP-binding</keyword>
<dbReference type="InterPro" id="IPR003960">
    <property type="entry name" value="ATPase_AAA_CS"/>
</dbReference>
<evidence type="ECO:0000256" key="4">
    <source>
        <dbReference type="SAM" id="SignalP"/>
    </source>
</evidence>
<dbReference type="InterPro" id="IPR029067">
    <property type="entry name" value="CDC48_domain_2-like_sf"/>
</dbReference>
<dbReference type="Gene3D" id="2.40.40.20">
    <property type="match status" value="1"/>
</dbReference>
<dbReference type="SMART" id="SM01073">
    <property type="entry name" value="CDC48_N"/>
    <property type="match status" value="1"/>
</dbReference>
<dbReference type="InterPro" id="IPR003593">
    <property type="entry name" value="AAA+_ATPase"/>
</dbReference>
<feature type="compositionally biased region" description="Gly residues" evidence="3">
    <location>
        <begin position="70"/>
        <end position="97"/>
    </location>
</feature>
<dbReference type="Proteomes" id="UP000002630">
    <property type="component" value="Unassembled WGS sequence"/>
</dbReference>
<dbReference type="FunFam" id="3.40.50.300:FF:000048">
    <property type="entry name" value="Transitional endoplasmic reticulum ATPase"/>
    <property type="match status" value="1"/>
</dbReference>
<organism evidence="7 8">
    <name type="scientific">Ectocarpus siliculosus</name>
    <name type="common">Brown alga</name>
    <name type="synonym">Conferva siliculosa</name>
    <dbReference type="NCBI Taxonomy" id="2880"/>
    <lineage>
        <taxon>Eukaryota</taxon>
        <taxon>Sar</taxon>
        <taxon>Stramenopiles</taxon>
        <taxon>Ochrophyta</taxon>
        <taxon>PX clade</taxon>
        <taxon>Phaeophyceae</taxon>
        <taxon>Ectocarpales</taxon>
        <taxon>Ectocarpaceae</taxon>
        <taxon>Ectocarpus</taxon>
    </lineage>
</organism>
<dbReference type="SUPFAM" id="SSF54585">
    <property type="entry name" value="Cdc48 domain 2-like"/>
    <property type="match status" value="1"/>
</dbReference>
<evidence type="ECO:0000256" key="1">
    <source>
        <dbReference type="ARBA" id="ARBA00022741"/>
    </source>
</evidence>
<dbReference type="eggNOG" id="KOG0730">
    <property type="taxonomic scope" value="Eukaryota"/>
</dbReference>
<evidence type="ECO:0000313" key="8">
    <source>
        <dbReference type="Proteomes" id="UP000002630"/>
    </source>
</evidence>
<dbReference type="GO" id="GO:0030970">
    <property type="term" value="P:retrograde protein transport, ER to cytosol"/>
    <property type="evidence" value="ECO:0007669"/>
    <property type="project" value="TreeGrafter"/>
</dbReference>
<evidence type="ECO:0000259" key="5">
    <source>
        <dbReference type="SMART" id="SM00382"/>
    </source>
</evidence>
<dbReference type="GO" id="GO:0016887">
    <property type="term" value="F:ATP hydrolysis activity"/>
    <property type="evidence" value="ECO:0007669"/>
    <property type="project" value="InterPro"/>
</dbReference>
<feature type="region of interest" description="Disordered" evidence="3">
    <location>
        <begin position="29"/>
        <end position="100"/>
    </location>
</feature>
<dbReference type="STRING" id="2880.D7G4L0"/>
<dbReference type="SMART" id="SM00382">
    <property type="entry name" value="AAA"/>
    <property type="match status" value="2"/>
</dbReference>
<dbReference type="InterPro" id="IPR003338">
    <property type="entry name" value="CDC4_N-term_subdom"/>
</dbReference>
<evidence type="ECO:0000256" key="2">
    <source>
        <dbReference type="ARBA" id="ARBA00022840"/>
    </source>
</evidence>
<dbReference type="PANTHER" id="PTHR23077">
    <property type="entry name" value="AAA-FAMILY ATPASE"/>
    <property type="match status" value="1"/>
</dbReference>
<feature type="domain" description="CDC48 N-terminal subdomain" evidence="6">
    <location>
        <begin position="124"/>
        <end position="211"/>
    </location>
</feature>
<dbReference type="FunFam" id="3.10.330.10:FF:000001">
    <property type="entry name" value="Cell division control 48"/>
    <property type="match status" value="1"/>
</dbReference>